<evidence type="ECO:0000259" key="16">
    <source>
        <dbReference type="Pfam" id="PF03717"/>
    </source>
</evidence>
<evidence type="ECO:0000313" key="18">
    <source>
        <dbReference type="Proteomes" id="UP000298602"/>
    </source>
</evidence>
<dbReference type="GO" id="GO:0005886">
    <property type="term" value="C:plasma membrane"/>
    <property type="evidence" value="ECO:0007669"/>
    <property type="project" value="UniProtKB-SubCell"/>
</dbReference>
<dbReference type="InterPro" id="IPR017790">
    <property type="entry name" value="Penicillin-binding_protein_2"/>
</dbReference>
<dbReference type="InterPro" id="IPR036138">
    <property type="entry name" value="PBP_dimer_sf"/>
</dbReference>
<keyword evidence="13" id="KW-0961">Cell wall biogenesis/degradation</keyword>
<dbReference type="SUPFAM" id="SSF56519">
    <property type="entry name" value="Penicillin binding protein dimerisation domain"/>
    <property type="match status" value="1"/>
</dbReference>
<dbReference type="InterPro" id="IPR012338">
    <property type="entry name" value="Beta-lactam/transpept-like"/>
</dbReference>
<keyword evidence="9" id="KW-0133">Cell shape</keyword>
<keyword evidence="10" id="KW-0573">Peptidoglycan synthesis</keyword>
<dbReference type="GO" id="GO:0009252">
    <property type="term" value="P:peptidoglycan biosynthetic process"/>
    <property type="evidence" value="ECO:0007669"/>
    <property type="project" value="UniProtKB-KW"/>
</dbReference>
<evidence type="ECO:0000256" key="1">
    <source>
        <dbReference type="ARBA" id="ARBA00004167"/>
    </source>
</evidence>
<dbReference type="KEGG" id="dax:FDQ92_06345"/>
<dbReference type="EC" id="3.4.16.4" evidence="17"/>
<keyword evidence="4" id="KW-0997">Cell inner membrane</keyword>
<protein>
    <submittedName>
        <fullName evidence="17">Penicillin-binding protein 2</fullName>
        <ecNumber evidence="17">3.4.16.4</ecNumber>
    </submittedName>
</protein>
<feature type="domain" description="Penicillin-binding protein dimerisation" evidence="16">
    <location>
        <begin position="88"/>
        <end position="257"/>
    </location>
</feature>
<dbReference type="PANTHER" id="PTHR30627:SF2">
    <property type="entry name" value="PEPTIDOGLYCAN D,D-TRANSPEPTIDASE MRDA"/>
    <property type="match status" value="1"/>
</dbReference>
<dbReference type="PANTHER" id="PTHR30627">
    <property type="entry name" value="PEPTIDOGLYCAN D,D-TRANSPEPTIDASE"/>
    <property type="match status" value="1"/>
</dbReference>
<dbReference type="RefSeq" id="WP_137423800.1">
    <property type="nucleotide sequence ID" value="NZ_CP040098.1"/>
</dbReference>
<dbReference type="Gene3D" id="3.90.1310.10">
    <property type="entry name" value="Penicillin-binding protein 2a (Domain 2)"/>
    <property type="match status" value="1"/>
</dbReference>
<evidence type="ECO:0000256" key="7">
    <source>
        <dbReference type="ARBA" id="ARBA00022692"/>
    </source>
</evidence>
<keyword evidence="18" id="KW-1185">Reference proteome</keyword>
<dbReference type="GO" id="GO:0071555">
    <property type="term" value="P:cell wall organization"/>
    <property type="evidence" value="ECO:0007669"/>
    <property type="project" value="UniProtKB-KW"/>
</dbReference>
<dbReference type="InterPro" id="IPR001460">
    <property type="entry name" value="PCN-bd_Tpept"/>
</dbReference>
<dbReference type="OrthoDB" id="9766847at2"/>
<evidence type="ECO:0000259" key="15">
    <source>
        <dbReference type="Pfam" id="PF00905"/>
    </source>
</evidence>
<evidence type="ECO:0000313" key="17">
    <source>
        <dbReference type="EMBL" id="QCQ21831.1"/>
    </source>
</evidence>
<dbReference type="Pfam" id="PF03717">
    <property type="entry name" value="PBP_dimer"/>
    <property type="match status" value="1"/>
</dbReference>
<dbReference type="GO" id="GO:0008658">
    <property type="term" value="F:penicillin binding"/>
    <property type="evidence" value="ECO:0007669"/>
    <property type="project" value="InterPro"/>
</dbReference>
<evidence type="ECO:0000256" key="3">
    <source>
        <dbReference type="ARBA" id="ARBA00022475"/>
    </source>
</evidence>
<dbReference type="SUPFAM" id="SSF56601">
    <property type="entry name" value="beta-lactamase/transpeptidase-like"/>
    <property type="match status" value="1"/>
</dbReference>
<feature type="domain" description="Penicillin-binding protein transpeptidase" evidence="15">
    <location>
        <begin position="291"/>
        <end position="629"/>
    </location>
</feature>
<keyword evidence="3" id="KW-1003">Cell membrane</keyword>
<dbReference type="GO" id="GO:0071972">
    <property type="term" value="F:peptidoglycan L,D-transpeptidase activity"/>
    <property type="evidence" value="ECO:0007669"/>
    <property type="project" value="TreeGrafter"/>
</dbReference>
<organism evidence="17 18">
    <name type="scientific">Desulfoglaeba alkanexedens ALDC</name>
    <dbReference type="NCBI Taxonomy" id="980445"/>
    <lineage>
        <taxon>Bacteria</taxon>
        <taxon>Pseudomonadati</taxon>
        <taxon>Thermodesulfobacteriota</taxon>
        <taxon>Syntrophobacteria</taxon>
        <taxon>Syntrophobacterales</taxon>
        <taxon>Syntrophobacteraceae</taxon>
        <taxon>Desulfoglaeba</taxon>
    </lineage>
</organism>
<evidence type="ECO:0000256" key="5">
    <source>
        <dbReference type="ARBA" id="ARBA00022645"/>
    </source>
</evidence>
<comment type="subcellular location">
    <subcellularLocation>
        <location evidence="2">Cell membrane</location>
    </subcellularLocation>
    <subcellularLocation>
        <location evidence="1">Membrane</location>
        <topology evidence="1">Single-pass membrane protein</topology>
    </subcellularLocation>
</comment>
<feature type="transmembrane region" description="Helical" evidence="14">
    <location>
        <begin position="46"/>
        <end position="64"/>
    </location>
</feature>
<keyword evidence="8 17" id="KW-0378">Hydrolase</keyword>
<keyword evidence="11 14" id="KW-1133">Transmembrane helix</keyword>
<evidence type="ECO:0000256" key="14">
    <source>
        <dbReference type="SAM" id="Phobius"/>
    </source>
</evidence>
<evidence type="ECO:0000256" key="4">
    <source>
        <dbReference type="ARBA" id="ARBA00022519"/>
    </source>
</evidence>
<dbReference type="GO" id="GO:0009002">
    <property type="term" value="F:serine-type D-Ala-D-Ala carboxypeptidase activity"/>
    <property type="evidence" value="ECO:0007669"/>
    <property type="project" value="UniProtKB-EC"/>
</dbReference>
<evidence type="ECO:0000256" key="6">
    <source>
        <dbReference type="ARBA" id="ARBA00022670"/>
    </source>
</evidence>
<dbReference type="Gene3D" id="3.40.710.10">
    <property type="entry name" value="DD-peptidase/beta-lactamase superfamily"/>
    <property type="match status" value="1"/>
</dbReference>
<dbReference type="AlphaFoldDB" id="A0A4V1ERJ2"/>
<keyword evidence="6" id="KW-0645">Protease</keyword>
<keyword evidence="5 17" id="KW-0121">Carboxypeptidase</keyword>
<accession>A0A4V1ERJ2</accession>
<evidence type="ECO:0000256" key="9">
    <source>
        <dbReference type="ARBA" id="ARBA00022960"/>
    </source>
</evidence>
<keyword evidence="7 14" id="KW-0812">Transmembrane</keyword>
<evidence type="ECO:0000256" key="12">
    <source>
        <dbReference type="ARBA" id="ARBA00023136"/>
    </source>
</evidence>
<keyword evidence="12 14" id="KW-0472">Membrane</keyword>
<dbReference type="Gene3D" id="3.30.1390.30">
    <property type="entry name" value="Penicillin-binding protein 2a, domain 3"/>
    <property type="match status" value="1"/>
</dbReference>
<dbReference type="FunFam" id="3.40.710.10:FF:000024">
    <property type="entry name" value="Penicillin-binding protein 2"/>
    <property type="match status" value="1"/>
</dbReference>
<name>A0A4V1ERJ2_9BACT</name>
<dbReference type="InterPro" id="IPR005311">
    <property type="entry name" value="PBP_dimer"/>
</dbReference>
<dbReference type="Pfam" id="PF00905">
    <property type="entry name" value="Transpeptidase"/>
    <property type="match status" value="1"/>
</dbReference>
<reference evidence="17 18" key="2">
    <citation type="submission" date="2019-05" db="EMBL/GenBank/DDBJ databases">
        <authorList>
            <person name="Suflita J.M."/>
            <person name="Marks C.R."/>
        </authorList>
    </citation>
    <scope>NUCLEOTIDE SEQUENCE [LARGE SCALE GENOMIC DNA]</scope>
    <source>
        <strain evidence="17 18">ALDC</strain>
    </source>
</reference>
<dbReference type="NCBIfam" id="TIGR03423">
    <property type="entry name" value="pbp2_mrdA"/>
    <property type="match status" value="1"/>
</dbReference>
<dbReference type="EMBL" id="CP040098">
    <property type="protein sequence ID" value="QCQ21831.1"/>
    <property type="molecule type" value="Genomic_DNA"/>
</dbReference>
<dbReference type="GO" id="GO:0006508">
    <property type="term" value="P:proteolysis"/>
    <property type="evidence" value="ECO:0007669"/>
    <property type="project" value="UniProtKB-KW"/>
</dbReference>
<dbReference type="InterPro" id="IPR050515">
    <property type="entry name" value="Beta-lactam/transpept"/>
</dbReference>
<evidence type="ECO:0000256" key="13">
    <source>
        <dbReference type="ARBA" id="ARBA00023316"/>
    </source>
</evidence>
<reference evidence="17 18" key="1">
    <citation type="submission" date="2019-05" db="EMBL/GenBank/DDBJ databases">
        <title>The Complete Genome Sequence of the n-alkane-degrading Desulfoglaeba alkanexedens ALDC reveals multiple alkylsuccinate synthase gene clusters.</title>
        <authorList>
            <person name="Callaghan A.V."/>
            <person name="Davidova I.A."/>
            <person name="Duncan K.E."/>
            <person name="Morris B."/>
            <person name="McInerney M.J."/>
        </authorList>
    </citation>
    <scope>NUCLEOTIDE SEQUENCE [LARGE SCALE GENOMIC DNA]</scope>
    <source>
        <strain evidence="17 18">ALDC</strain>
    </source>
</reference>
<dbReference type="GO" id="GO:0008360">
    <property type="term" value="P:regulation of cell shape"/>
    <property type="evidence" value="ECO:0007669"/>
    <property type="project" value="UniProtKB-KW"/>
</dbReference>
<evidence type="ECO:0000256" key="10">
    <source>
        <dbReference type="ARBA" id="ARBA00022984"/>
    </source>
</evidence>
<sequence>MKRPRPDSPTGFNRSGDLIRKPKAPKTLKLIDWENTESALFSRQHLILLIFLFTILAVYLFRLWQLQVLNGATYRDVSENNRIRLEEIRAPRGLIYDRNGTPLVENRPAYHLMIVPEDVKDMDGTLEKLAVLCGSDAEDFRKILKEKERERKFVPVRLMADLDRDCLARVEAQRLRLPGVFIQVEPKRSYKWNGTAAHLLGYLSEVSEDELKTERYAGYSAGEYVGKMGIEKAFEKYLHGLPGGRQVEVDALGRRLRLLDEVLPVPGRNIWLTIDLNLQRVAEECLDGLVGAIVAMDPGTGQVLALASSPTFDQEKFIRGLSREEWVQLSRDPLHPLLNRAIGSAYPPGSTYKPFVALAVLQEDLFRADQKVFCPGFLSFGNRRYRCWRHQGHGAVDLYQAIVQSCDVYFYTMGLKLGVDRIAHYARMFGLGEPTGLGIQPESGGLVPTSAWKKRVKGIPWQKGETLSIAIGQGFNLATPLQMTVAYAAIANGGTLWQPYVISRIEGNRLHGIEEFGGRVRRTIEIDDRYFTGIQDALRGVVQDRRGTAHAIETEGLEIAGKTGTAQVIRLPENASRKMLENTAKDFERDHAWFIGYAPARNPEIVVGVLVEHGGHGSSVAAPPARKVIAAYLGTGEGDGNRPALDVSGAIPSAR</sequence>
<proteinExistence type="predicted"/>
<evidence type="ECO:0000256" key="8">
    <source>
        <dbReference type="ARBA" id="ARBA00022801"/>
    </source>
</evidence>
<gene>
    <name evidence="17" type="primary">mrdA</name>
    <name evidence="17" type="ORF">FDQ92_06345</name>
</gene>
<evidence type="ECO:0000256" key="11">
    <source>
        <dbReference type="ARBA" id="ARBA00022989"/>
    </source>
</evidence>
<evidence type="ECO:0000256" key="2">
    <source>
        <dbReference type="ARBA" id="ARBA00004236"/>
    </source>
</evidence>
<dbReference type="Proteomes" id="UP000298602">
    <property type="component" value="Chromosome"/>
</dbReference>